<dbReference type="Proteomes" id="UP000534783">
    <property type="component" value="Unassembled WGS sequence"/>
</dbReference>
<dbReference type="PRINTS" id="PR00040">
    <property type="entry name" value="HTHMERR"/>
</dbReference>
<proteinExistence type="predicted"/>
<dbReference type="Pfam" id="PF13411">
    <property type="entry name" value="MerR_1"/>
    <property type="match status" value="1"/>
</dbReference>
<keyword evidence="3" id="KW-0804">Transcription</keyword>
<dbReference type="SMART" id="SM00422">
    <property type="entry name" value="HTH_MERR"/>
    <property type="match status" value="1"/>
</dbReference>
<dbReference type="GO" id="GO:0003700">
    <property type="term" value="F:DNA-binding transcription factor activity"/>
    <property type="evidence" value="ECO:0007669"/>
    <property type="project" value="InterPro"/>
</dbReference>
<keyword evidence="1" id="KW-0805">Transcription regulation</keyword>
<gene>
    <name evidence="5" type="ORF">MNODULE_05695</name>
</gene>
<dbReference type="RefSeq" id="WP_168058503.1">
    <property type="nucleotide sequence ID" value="NZ_VTOW01000001.1"/>
</dbReference>
<sequence>MKAETLFHIGDLSKKTGVPTRTIRYYEAMGLLRRPVRNRHGYRLYASEAAERLRFIRAARGAGFSLNEIREILNIADEGETPCRSVLQRVRHRSEDLDRQIAKMIAMKSRLEGLLKRWTTDLPRPTPKEICPLIENLNEKEE</sequence>
<dbReference type="PANTHER" id="PTHR30204:SF94">
    <property type="entry name" value="HEAVY METAL-DEPENDENT TRANSCRIPTIONAL REGULATOR HI_0293-RELATED"/>
    <property type="match status" value="1"/>
</dbReference>
<organism evidence="5 6">
    <name type="scientific">Candidatus Manganitrophus noduliformans</name>
    <dbReference type="NCBI Taxonomy" id="2606439"/>
    <lineage>
        <taxon>Bacteria</taxon>
        <taxon>Pseudomonadati</taxon>
        <taxon>Nitrospirota</taxon>
        <taxon>Nitrospiria</taxon>
        <taxon>Candidatus Troglogloeales</taxon>
        <taxon>Candidatus Manganitrophaceae</taxon>
        <taxon>Candidatus Manganitrophus</taxon>
    </lineage>
</organism>
<dbReference type="Gene3D" id="1.10.1660.10">
    <property type="match status" value="1"/>
</dbReference>
<dbReference type="PROSITE" id="PS50937">
    <property type="entry name" value="HTH_MERR_2"/>
    <property type="match status" value="1"/>
</dbReference>
<dbReference type="InterPro" id="IPR009061">
    <property type="entry name" value="DNA-bd_dom_put_sf"/>
</dbReference>
<dbReference type="SUPFAM" id="SSF46955">
    <property type="entry name" value="Putative DNA-binding domain"/>
    <property type="match status" value="1"/>
</dbReference>
<dbReference type="InterPro" id="IPR047057">
    <property type="entry name" value="MerR_fam"/>
</dbReference>
<accession>A0A7X6DN99</accession>
<keyword evidence="2" id="KW-0238">DNA-binding</keyword>
<evidence type="ECO:0000256" key="1">
    <source>
        <dbReference type="ARBA" id="ARBA00023015"/>
    </source>
</evidence>
<feature type="domain" description="HTH merR-type" evidence="4">
    <location>
        <begin position="6"/>
        <end position="75"/>
    </location>
</feature>
<protein>
    <submittedName>
        <fullName evidence="5">Heavy metal-responsive transcriptional regulator</fullName>
    </submittedName>
</protein>
<dbReference type="GO" id="GO:0003677">
    <property type="term" value="F:DNA binding"/>
    <property type="evidence" value="ECO:0007669"/>
    <property type="project" value="UniProtKB-KW"/>
</dbReference>
<dbReference type="InterPro" id="IPR000551">
    <property type="entry name" value="MerR-type_HTH_dom"/>
</dbReference>
<evidence type="ECO:0000313" key="6">
    <source>
        <dbReference type="Proteomes" id="UP000534783"/>
    </source>
</evidence>
<dbReference type="EMBL" id="VTOW01000001">
    <property type="protein sequence ID" value="NKE70237.1"/>
    <property type="molecule type" value="Genomic_DNA"/>
</dbReference>
<name>A0A7X6DN99_9BACT</name>
<dbReference type="PANTHER" id="PTHR30204">
    <property type="entry name" value="REDOX-CYCLING DRUG-SENSING TRANSCRIPTIONAL ACTIVATOR SOXR"/>
    <property type="match status" value="1"/>
</dbReference>
<reference evidence="5 6" key="1">
    <citation type="journal article" date="2020" name="Nature">
        <title>Bacterial chemolithoautotrophy via manganese oxidation.</title>
        <authorList>
            <person name="Yu H."/>
            <person name="Leadbetter J.R."/>
        </authorList>
    </citation>
    <scope>NUCLEOTIDE SEQUENCE [LARGE SCALE GENOMIC DNA]</scope>
    <source>
        <strain evidence="5 6">Mn-1</strain>
    </source>
</reference>
<dbReference type="CDD" id="cd04770">
    <property type="entry name" value="HTH_HMRTR"/>
    <property type="match status" value="1"/>
</dbReference>
<comment type="caution">
    <text evidence="5">The sequence shown here is derived from an EMBL/GenBank/DDBJ whole genome shotgun (WGS) entry which is preliminary data.</text>
</comment>
<dbReference type="AlphaFoldDB" id="A0A7X6DN99"/>
<evidence type="ECO:0000313" key="5">
    <source>
        <dbReference type="EMBL" id="NKE70237.1"/>
    </source>
</evidence>
<evidence type="ECO:0000256" key="2">
    <source>
        <dbReference type="ARBA" id="ARBA00023125"/>
    </source>
</evidence>
<evidence type="ECO:0000259" key="4">
    <source>
        <dbReference type="PROSITE" id="PS50937"/>
    </source>
</evidence>
<keyword evidence="6" id="KW-1185">Reference proteome</keyword>
<evidence type="ECO:0000256" key="3">
    <source>
        <dbReference type="ARBA" id="ARBA00023163"/>
    </source>
</evidence>